<evidence type="ECO:0000256" key="1">
    <source>
        <dbReference type="SAM" id="MobiDB-lite"/>
    </source>
</evidence>
<dbReference type="EMBL" id="VXIV02001583">
    <property type="protein sequence ID" value="KAF6031641.1"/>
    <property type="molecule type" value="Genomic_DNA"/>
</dbReference>
<accession>A0A7J7K108</accession>
<keyword evidence="2" id="KW-0732">Signal</keyword>
<dbReference type="AlphaFoldDB" id="A0A7J7K108"/>
<comment type="caution">
    <text evidence="3">The sequence shown here is derived from an EMBL/GenBank/DDBJ whole genome shotgun (WGS) entry which is preliminary data.</text>
</comment>
<gene>
    <name evidence="3" type="ORF">EB796_010051</name>
</gene>
<name>A0A7J7K108_BUGNE</name>
<reference evidence="3" key="1">
    <citation type="submission" date="2020-06" db="EMBL/GenBank/DDBJ databases">
        <title>Draft genome of Bugula neritina, a colonial animal packing powerful symbionts and potential medicines.</title>
        <authorList>
            <person name="Rayko M."/>
        </authorList>
    </citation>
    <scope>NUCLEOTIDE SEQUENCE [LARGE SCALE GENOMIC DNA]</scope>
    <source>
        <strain evidence="3">Kwan_BN1</strain>
    </source>
</reference>
<evidence type="ECO:0000313" key="3">
    <source>
        <dbReference type="EMBL" id="KAF6031641.1"/>
    </source>
</evidence>
<evidence type="ECO:0000256" key="2">
    <source>
        <dbReference type="SAM" id="SignalP"/>
    </source>
</evidence>
<feature type="chain" id="PRO_5029517572" evidence="2">
    <location>
        <begin position="21"/>
        <end position="104"/>
    </location>
</feature>
<keyword evidence="4" id="KW-1185">Reference proteome</keyword>
<proteinExistence type="predicted"/>
<protein>
    <submittedName>
        <fullName evidence="3">Uncharacterized protein</fullName>
    </submittedName>
</protein>
<sequence length="104" mass="11716">MYKKVILIVATFVTIGSILAAPMFEDSSSTIYERLDRVRQLCLNAEIDFCDATLCEILFHPESVTPHLPESAKRAGPKNNKPKLSPYGNLLTSMRFGRKRRSSL</sequence>
<feature type="signal peptide" evidence="2">
    <location>
        <begin position="1"/>
        <end position="20"/>
    </location>
</feature>
<dbReference type="Proteomes" id="UP000593567">
    <property type="component" value="Unassembled WGS sequence"/>
</dbReference>
<feature type="region of interest" description="Disordered" evidence="1">
    <location>
        <begin position="67"/>
        <end position="104"/>
    </location>
</feature>
<evidence type="ECO:0000313" key="4">
    <source>
        <dbReference type="Proteomes" id="UP000593567"/>
    </source>
</evidence>
<organism evidence="3 4">
    <name type="scientific">Bugula neritina</name>
    <name type="common">Brown bryozoan</name>
    <name type="synonym">Sertularia neritina</name>
    <dbReference type="NCBI Taxonomy" id="10212"/>
    <lineage>
        <taxon>Eukaryota</taxon>
        <taxon>Metazoa</taxon>
        <taxon>Spiralia</taxon>
        <taxon>Lophotrochozoa</taxon>
        <taxon>Bryozoa</taxon>
        <taxon>Gymnolaemata</taxon>
        <taxon>Cheilostomatida</taxon>
        <taxon>Flustrina</taxon>
        <taxon>Buguloidea</taxon>
        <taxon>Bugulidae</taxon>
        <taxon>Bugula</taxon>
    </lineage>
</organism>